<reference evidence="2" key="1">
    <citation type="submission" date="2023-06" db="EMBL/GenBank/DDBJ databases">
        <authorList>
            <consortium name="Lawrence Berkeley National Laboratory"/>
            <person name="Ahrendt S."/>
            <person name="Sahu N."/>
            <person name="Indic B."/>
            <person name="Wong-Bajracharya J."/>
            <person name="Merenyi Z."/>
            <person name="Ke H.-M."/>
            <person name="Monk M."/>
            <person name="Kocsube S."/>
            <person name="Drula E."/>
            <person name="Lipzen A."/>
            <person name="Balint B."/>
            <person name="Henrissat B."/>
            <person name="Andreopoulos B."/>
            <person name="Martin F.M."/>
            <person name="Harder C.B."/>
            <person name="Rigling D."/>
            <person name="Ford K.L."/>
            <person name="Foster G.D."/>
            <person name="Pangilinan J."/>
            <person name="Papanicolaou A."/>
            <person name="Barry K."/>
            <person name="LaButti K."/>
            <person name="Viragh M."/>
            <person name="Koriabine M."/>
            <person name="Yan M."/>
            <person name="Riley R."/>
            <person name="Champramary S."/>
            <person name="Plett K.L."/>
            <person name="Tsai I.J."/>
            <person name="Slot J."/>
            <person name="Sipos G."/>
            <person name="Plett J."/>
            <person name="Nagy L.G."/>
            <person name="Grigoriev I.V."/>
        </authorList>
    </citation>
    <scope>NUCLEOTIDE SEQUENCE</scope>
    <source>
        <strain evidence="2">HWK02</strain>
    </source>
</reference>
<dbReference type="Proteomes" id="UP001175228">
    <property type="component" value="Unassembled WGS sequence"/>
</dbReference>
<dbReference type="PANTHER" id="PTHR33478">
    <property type="entry name" value="EXTRACELLULAR METALLOPROTEINASE MEP"/>
    <property type="match status" value="1"/>
</dbReference>
<dbReference type="InterPro" id="IPR050371">
    <property type="entry name" value="Fungal_virulence_M36"/>
</dbReference>
<evidence type="ECO:0000313" key="3">
    <source>
        <dbReference type="Proteomes" id="UP001175228"/>
    </source>
</evidence>
<sequence>MQPFVGAFLFSILLAVLFPNLPYAASWASPAKHATHRVRTIGRDLKIEAFHPNSLGQICGKVTESPSFKVKDSDMKVSMASFIASELGVDSSAIGYHSGRSEDVISYRYGKQYHDGVPFANAVANAAFKNGEAAALGSSFVETSNIASSLPSVSVDSIIVQSDGSIALTHVLQVQNKETNAWYEAFIDAHSGEILSVTDFVAQATYSAVPVTKASVAECEETLVNPEDFDSSPGGWGEKWGDCIGLIRPHPWKIYLSFVSGNNAVAYKDTQSTTTLESSLDTFEYPYNLTIGSTESGNLDAIRIIAFYIP</sequence>
<dbReference type="EMBL" id="JAUEPU010000012">
    <property type="protein sequence ID" value="KAK0498061.1"/>
    <property type="molecule type" value="Genomic_DNA"/>
</dbReference>
<proteinExistence type="predicted"/>
<feature type="signal peptide" evidence="1">
    <location>
        <begin position="1"/>
        <end position="24"/>
    </location>
</feature>
<organism evidence="2 3">
    <name type="scientific">Armillaria luteobubalina</name>
    <dbReference type="NCBI Taxonomy" id="153913"/>
    <lineage>
        <taxon>Eukaryota</taxon>
        <taxon>Fungi</taxon>
        <taxon>Dikarya</taxon>
        <taxon>Basidiomycota</taxon>
        <taxon>Agaricomycotina</taxon>
        <taxon>Agaricomycetes</taxon>
        <taxon>Agaricomycetidae</taxon>
        <taxon>Agaricales</taxon>
        <taxon>Marasmiineae</taxon>
        <taxon>Physalacriaceae</taxon>
        <taxon>Armillaria</taxon>
    </lineage>
</organism>
<keyword evidence="3" id="KW-1185">Reference proteome</keyword>
<dbReference type="PANTHER" id="PTHR33478:SF1">
    <property type="entry name" value="EXTRACELLULAR METALLOPROTEINASE MEP"/>
    <property type="match status" value="1"/>
</dbReference>
<gene>
    <name evidence="2" type="ORF">EDD18DRAFT_1351903</name>
</gene>
<name>A0AA39Q8T8_9AGAR</name>
<protein>
    <recommendedName>
        <fullName evidence="4">Fungalysin</fullName>
    </recommendedName>
</protein>
<evidence type="ECO:0000256" key="1">
    <source>
        <dbReference type="SAM" id="SignalP"/>
    </source>
</evidence>
<feature type="chain" id="PRO_5041260628" description="Fungalysin" evidence="1">
    <location>
        <begin position="25"/>
        <end position="310"/>
    </location>
</feature>
<dbReference type="AlphaFoldDB" id="A0AA39Q8T8"/>
<keyword evidence="1" id="KW-0732">Signal</keyword>
<accession>A0AA39Q8T8</accession>
<comment type="caution">
    <text evidence="2">The sequence shown here is derived from an EMBL/GenBank/DDBJ whole genome shotgun (WGS) entry which is preliminary data.</text>
</comment>
<evidence type="ECO:0008006" key="4">
    <source>
        <dbReference type="Google" id="ProtNLM"/>
    </source>
</evidence>
<evidence type="ECO:0000313" key="2">
    <source>
        <dbReference type="EMBL" id="KAK0498061.1"/>
    </source>
</evidence>